<reference evidence="6" key="1">
    <citation type="journal article" date="2023" name="Mol. Phylogenet. Evol.">
        <title>Genome-scale phylogeny and comparative genomics of the fungal order Sordariales.</title>
        <authorList>
            <person name="Hensen N."/>
            <person name="Bonometti L."/>
            <person name="Westerberg I."/>
            <person name="Brannstrom I.O."/>
            <person name="Guillou S."/>
            <person name="Cros-Aarteil S."/>
            <person name="Calhoun S."/>
            <person name="Haridas S."/>
            <person name="Kuo A."/>
            <person name="Mondo S."/>
            <person name="Pangilinan J."/>
            <person name="Riley R."/>
            <person name="LaButti K."/>
            <person name="Andreopoulos B."/>
            <person name="Lipzen A."/>
            <person name="Chen C."/>
            <person name="Yan M."/>
            <person name="Daum C."/>
            <person name="Ng V."/>
            <person name="Clum A."/>
            <person name="Steindorff A."/>
            <person name="Ohm R.A."/>
            <person name="Martin F."/>
            <person name="Silar P."/>
            <person name="Natvig D.O."/>
            <person name="Lalanne C."/>
            <person name="Gautier V."/>
            <person name="Ament-Velasquez S.L."/>
            <person name="Kruys A."/>
            <person name="Hutchinson M.I."/>
            <person name="Powell A.J."/>
            <person name="Barry K."/>
            <person name="Miller A.N."/>
            <person name="Grigoriev I.V."/>
            <person name="Debuchy R."/>
            <person name="Gladieux P."/>
            <person name="Hiltunen Thoren M."/>
            <person name="Johannesson H."/>
        </authorList>
    </citation>
    <scope>NUCLEOTIDE SEQUENCE</scope>
    <source>
        <strain evidence="6">CBS 168.71</strain>
    </source>
</reference>
<feature type="active site" description="Proton donor" evidence="4">
    <location>
        <position position="333"/>
    </location>
</feature>
<dbReference type="PANTHER" id="PTHR21661">
    <property type="entry name" value="EPOXIDE HYDROLASE 1-RELATED"/>
    <property type="match status" value="1"/>
</dbReference>
<dbReference type="Gene3D" id="3.40.50.1820">
    <property type="entry name" value="alpha/beta hydrolase"/>
    <property type="match status" value="1"/>
</dbReference>
<dbReference type="InterPro" id="IPR016292">
    <property type="entry name" value="Epoxide_hydrolase"/>
</dbReference>
<proteinExistence type="inferred from homology"/>
<evidence type="ECO:0000313" key="6">
    <source>
        <dbReference type="EMBL" id="KAK3291104.1"/>
    </source>
</evidence>
<comment type="similarity">
    <text evidence="1">Belongs to the peptidase S33 family.</text>
</comment>
<keyword evidence="2" id="KW-0058">Aromatic hydrocarbons catabolism</keyword>
<dbReference type="GO" id="GO:0004301">
    <property type="term" value="F:epoxide hydrolase activity"/>
    <property type="evidence" value="ECO:0007669"/>
    <property type="project" value="TreeGrafter"/>
</dbReference>
<accession>A0AAE0H782</accession>
<dbReference type="AlphaFoldDB" id="A0AAE0H782"/>
<protein>
    <submittedName>
        <fullName evidence="6">Alpha/Beta hydrolase protein</fullName>
    </submittedName>
</protein>
<evidence type="ECO:0000256" key="3">
    <source>
        <dbReference type="ARBA" id="ARBA00022801"/>
    </source>
</evidence>
<dbReference type="InterPro" id="IPR010497">
    <property type="entry name" value="Epoxide_hydro_N"/>
</dbReference>
<organism evidence="6 7">
    <name type="scientific">Chaetomium fimeti</name>
    <dbReference type="NCBI Taxonomy" id="1854472"/>
    <lineage>
        <taxon>Eukaryota</taxon>
        <taxon>Fungi</taxon>
        <taxon>Dikarya</taxon>
        <taxon>Ascomycota</taxon>
        <taxon>Pezizomycotina</taxon>
        <taxon>Sordariomycetes</taxon>
        <taxon>Sordariomycetidae</taxon>
        <taxon>Sordariales</taxon>
        <taxon>Chaetomiaceae</taxon>
        <taxon>Chaetomium</taxon>
    </lineage>
</organism>
<dbReference type="Pfam" id="PF06441">
    <property type="entry name" value="EHN"/>
    <property type="match status" value="1"/>
</dbReference>
<evidence type="ECO:0000256" key="1">
    <source>
        <dbReference type="ARBA" id="ARBA00010088"/>
    </source>
</evidence>
<reference evidence="6" key="2">
    <citation type="submission" date="2023-06" db="EMBL/GenBank/DDBJ databases">
        <authorList>
            <consortium name="Lawrence Berkeley National Laboratory"/>
            <person name="Haridas S."/>
            <person name="Hensen N."/>
            <person name="Bonometti L."/>
            <person name="Westerberg I."/>
            <person name="Brannstrom I.O."/>
            <person name="Guillou S."/>
            <person name="Cros-Aarteil S."/>
            <person name="Calhoun S."/>
            <person name="Kuo A."/>
            <person name="Mondo S."/>
            <person name="Pangilinan J."/>
            <person name="Riley R."/>
            <person name="Labutti K."/>
            <person name="Andreopoulos B."/>
            <person name="Lipzen A."/>
            <person name="Chen C."/>
            <person name="Yanf M."/>
            <person name="Daum C."/>
            <person name="Ng V."/>
            <person name="Clum A."/>
            <person name="Steindorff A."/>
            <person name="Ohm R."/>
            <person name="Martin F."/>
            <person name="Silar P."/>
            <person name="Natvig D."/>
            <person name="Lalanne C."/>
            <person name="Gautier V."/>
            <person name="Ament-Velasquez S.L."/>
            <person name="Kruys A."/>
            <person name="Hutchinson M.I."/>
            <person name="Powell A.J."/>
            <person name="Barry K."/>
            <person name="Miller A.N."/>
            <person name="Grigoriev I.V."/>
            <person name="Debuchy R."/>
            <person name="Gladieux P."/>
            <person name="Thoren M.H."/>
            <person name="Johannesson H."/>
        </authorList>
    </citation>
    <scope>NUCLEOTIDE SEQUENCE</scope>
    <source>
        <strain evidence="6">CBS 168.71</strain>
    </source>
</reference>
<dbReference type="RefSeq" id="XP_062654618.1">
    <property type="nucleotide sequence ID" value="XM_062804747.1"/>
</dbReference>
<feature type="active site" description="Proton acceptor" evidence="4">
    <location>
        <position position="390"/>
    </location>
</feature>
<sequence>MYGVTPTQQLEQLIFHNMQNIQPFEIEIPDTQLDTLKRKLSLATFPDEVSFSNDPKYGTPLKDIKRLVAHWKDGYDWRKHEAKLNQLPHFTTTVNVDGFGDLGIHFLHQKSSRTDAVPLLFCHGWPGGFWEPIKMLDLLAEPADASQPAFHVVAPSLPNYGFSEGVNKPDFGLRQYAETIHKLMLQLNYDKYVSQGGDWGFPITRLLALDYPNHVVASHTNFVNVLPPTLSRHPLLYLRSLFHRSTPAERAGLARTRDFYREGMGYNVMQGTRPHTIGAALADSPVALLAWVYEKLCDWTDGDSFAWTDDEVLTWVSCYLFSRAGPAASVRIYYETYHGSGEAMKRARRWIGGVPLGFSIFPRDIAVPPALWGRTLGPVVFERVHREGGHFAAWEKPEALVGDLREMFGKDGGARRVRDRVRSAKAKM</sequence>
<dbReference type="SUPFAM" id="SSF53474">
    <property type="entry name" value="alpha/beta-Hydrolases"/>
    <property type="match status" value="1"/>
</dbReference>
<dbReference type="InterPro" id="IPR029058">
    <property type="entry name" value="AB_hydrolase_fold"/>
</dbReference>
<keyword evidence="7" id="KW-1185">Reference proteome</keyword>
<evidence type="ECO:0000256" key="2">
    <source>
        <dbReference type="ARBA" id="ARBA00022797"/>
    </source>
</evidence>
<evidence type="ECO:0000256" key="4">
    <source>
        <dbReference type="PIRSR" id="PIRSR001112-1"/>
    </source>
</evidence>
<dbReference type="PRINTS" id="PR00412">
    <property type="entry name" value="EPOXHYDRLASE"/>
</dbReference>
<dbReference type="PIRSF" id="PIRSF001112">
    <property type="entry name" value="Epoxide_hydrolase"/>
    <property type="match status" value="1"/>
</dbReference>
<evidence type="ECO:0000313" key="7">
    <source>
        <dbReference type="Proteomes" id="UP001278766"/>
    </source>
</evidence>
<dbReference type="EMBL" id="JAUEPN010000010">
    <property type="protein sequence ID" value="KAK3291104.1"/>
    <property type="molecule type" value="Genomic_DNA"/>
</dbReference>
<dbReference type="GeneID" id="87841695"/>
<dbReference type="GO" id="GO:0097176">
    <property type="term" value="P:epoxide metabolic process"/>
    <property type="evidence" value="ECO:0007669"/>
    <property type="project" value="TreeGrafter"/>
</dbReference>
<gene>
    <name evidence="6" type="ORF">B0H64DRAFT_409848</name>
</gene>
<comment type="caution">
    <text evidence="6">The sequence shown here is derived from an EMBL/GenBank/DDBJ whole genome shotgun (WGS) entry which is preliminary data.</text>
</comment>
<feature type="domain" description="Epoxide hydrolase N-terminal" evidence="5">
    <location>
        <begin position="21"/>
        <end position="131"/>
    </location>
</feature>
<feature type="active site" description="Nucleophile" evidence="4">
    <location>
        <position position="198"/>
    </location>
</feature>
<dbReference type="InterPro" id="IPR000639">
    <property type="entry name" value="Epox_hydrolase-like"/>
</dbReference>
<dbReference type="Proteomes" id="UP001278766">
    <property type="component" value="Unassembled WGS sequence"/>
</dbReference>
<evidence type="ECO:0000259" key="5">
    <source>
        <dbReference type="Pfam" id="PF06441"/>
    </source>
</evidence>
<keyword evidence="3 6" id="KW-0378">Hydrolase</keyword>
<dbReference type="PANTHER" id="PTHR21661:SF35">
    <property type="entry name" value="EPOXIDE HYDROLASE"/>
    <property type="match status" value="1"/>
</dbReference>
<name>A0AAE0H782_9PEZI</name>